<accession>A0A9Q0LJU0</accession>
<keyword evidence="4 6" id="KW-1133">Transmembrane helix</keyword>
<feature type="transmembrane region" description="Helical" evidence="6">
    <location>
        <begin position="80"/>
        <end position="104"/>
    </location>
</feature>
<organism evidence="7 8">
    <name type="scientific">Anaeramoeba ignava</name>
    <name type="common">Anaerobic marine amoeba</name>
    <dbReference type="NCBI Taxonomy" id="1746090"/>
    <lineage>
        <taxon>Eukaryota</taxon>
        <taxon>Metamonada</taxon>
        <taxon>Anaeramoebidae</taxon>
        <taxon>Anaeramoeba</taxon>
    </lineage>
</organism>
<dbReference type="Proteomes" id="UP001149090">
    <property type="component" value="Unassembled WGS sequence"/>
</dbReference>
<dbReference type="AlphaFoldDB" id="A0A9Q0LJU0"/>
<protein>
    <submittedName>
        <fullName evidence="7">Small membrane protein-related</fullName>
    </submittedName>
</protein>
<comment type="caution">
    <text evidence="7">The sequence shown here is derived from an EMBL/GenBank/DDBJ whole genome shotgun (WGS) entry which is preliminary data.</text>
</comment>
<evidence type="ECO:0000256" key="3">
    <source>
        <dbReference type="ARBA" id="ARBA00022692"/>
    </source>
</evidence>
<feature type="transmembrane region" description="Helical" evidence="6">
    <location>
        <begin position="7"/>
        <end position="24"/>
    </location>
</feature>
<evidence type="ECO:0000256" key="1">
    <source>
        <dbReference type="ARBA" id="ARBA00004141"/>
    </source>
</evidence>
<feature type="transmembrane region" description="Helical" evidence="6">
    <location>
        <begin position="116"/>
        <end position="138"/>
    </location>
</feature>
<proteinExistence type="inferred from homology"/>
<feature type="transmembrane region" description="Helical" evidence="6">
    <location>
        <begin position="44"/>
        <end position="60"/>
    </location>
</feature>
<reference evidence="7" key="1">
    <citation type="submission" date="2022-10" db="EMBL/GenBank/DDBJ databases">
        <title>Novel sulphate-reducing endosymbionts in the free-living metamonad Anaeramoeba.</title>
        <authorList>
            <person name="Jerlstrom-Hultqvist J."/>
            <person name="Cepicka I."/>
            <person name="Gallot-Lavallee L."/>
            <person name="Salas-Leiva D."/>
            <person name="Curtis B.A."/>
            <person name="Zahonova K."/>
            <person name="Pipaliya S."/>
            <person name="Dacks J."/>
            <person name="Roger A.J."/>
        </authorList>
    </citation>
    <scope>NUCLEOTIDE SEQUENCE</scope>
    <source>
        <strain evidence="7">BMAN</strain>
    </source>
</reference>
<dbReference type="EMBL" id="JAPDFW010000080">
    <property type="protein sequence ID" value="KAJ5072698.1"/>
    <property type="molecule type" value="Genomic_DNA"/>
</dbReference>
<comment type="subcellular location">
    <subcellularLocation>
        <location evidence="1">Membrane</location>
        <topology evidence="1">Multi-pass membrane protein</topology>
    </subcellularLocation>
</comment>
<keyword evidence="5 6" id="KW-0472">Membrane</keyword>
<dbReference type="GO" id="GO:0016020">
    <property type="term" value="C:membrane"/>
    <property type="evidence" value="ECO:0007669"/>
    <property type="project" value="UniProtKB-SubCell"/>
</dbReference>
<dbReference type="InterPro" id="IPR007919">
    <property type="entry name" value="UPF0220"/>
</dbReference>
<dbReference type="OrthoDB" id="268928at2759"/>
<evidence type="ECO:0000256" key="4">
    <source>
        <dbReference type="ARBA" id="ARBA00022989"/>
    </source>
</evidence>
<evidence type="ECO:0000256" key="6">
    <source>
        <dbReference type="SAM" id="Phobius"/>
    </source>
</evidence>
<evidence type="ECO:0000313" key="7">
    <source>
        <dbReference type="EMBL" id="KAJ5072698.1"/>
    </source>
</evidence>
<gene>
    <name evidence="7" type="ORF">M0811_09395</name>
</gene>
<dbReference type="OMA" id="VHITFVD"/>
<evidence type="ECO:0000256" key="2">
    <source>
        <dbReference type="ARBA" id="ARBA00005335"/>
    </source>
</evidence>
<dbReference type="Pfam" id="PF05255">
    <property type="entry name" value="UPF0220"/>
    <property type="match status" value="1"/>
</dbReference>
<name>A0A9Q0LJU0_ANAIG</name>
<comment type="similarity">
    <text evidence="2">Belongs to the UPF0220 family.</text>
</comment>
<evidence type="ECO:0000313" key="8">
    <source>
        <dbReference type="Proteomes" id="UP001149090"/>
    </source>
</evidence>
<sequence>MAKISATIISLLSGVMFAAGWWMWIDAAAYASHIKDHQSVKFEFYLPGIFATISWIMVGITPISSEDGLEDEDRSKRIKIWLFASFTVGFGSIMGSVWVLAAVYAKTGSDKPDTVWPGVAGLFQTSLIFGCSLLYRWAKSINTSEMI</sequence>
<keyword evidence="8" id="KW-1185">Reference proteome</keyword>
<evidence type="ECO:0000256" key="5">
    <source>
        <dbReference type="ARBA" id="ARBA00023136"/>
    </source>
</evidence>
<keyword evidence="3 6" id="KW-0812">Transmembrane</keyword>
<dbReference type="PANTHER" id="PTHR13180">
    <property type="entry name" value="SMALL MEMBRANE PROTEIN-RELATED"/>
    <property type="match status" value="1"/>
</dbReference>